<dbReference type="Pfam" id="PF00455">
    <property type="entry name" value="DeoRC"/>
    <property type="match status" value="1"/>
</dbReference>
<dbReference type="SUPFAM" id="SSF46785">
    <property type="entry name" value="Winged helix' DNA-binding domain"/>
    <property type="match status" value="1"/>
</dbReference>
<evidence type="ECO:0000259" key="4">
    <source>
        <dbReference type="PROSITE" id="PS51000"/>
    </source>
</evidence>
<keyword evidence="3" id="KW-0804">Transcription</keyword>
<dbReference type="Gene3D" id="1.10.10.10">
    <property type="entry name" value="Winged helix-like DNA-binding domain superfamily/Winged helix DNA-binding domain"/>
    <property type="match status" value="1"/>
</dbReference>
<evidence type="ECO:0000256" key="3">
    <source>
        <dbReference type="ARBA" id="ARBA00023163"/>
    </source>
</evidence>
<dbReference type="Pfam" id="PF08220">
    <property type="entry name" value="HTH_DeoR"/>
    <property type="match status" value="1"/>
</dbReference>
<dbReference type="SMART" id="SM01134">
    <property type="entry name" value="DeoRC"/>
    <property type="match status" value="1"/>
</dbReference>
<dbReference type="AlphaFoldDB" id="A0A5N6MEE2"/>
<dbReference type="SMART" id="SM00420">
    <property type="entry name" value="HTH_DEOR"/>
    <property type="match status" value="1"/>
</dbReference>
<dbReference type="PRINTS" id="PR00037">
    <property type="entry name" value="HTHLACR"/>
</dbReference>
<dbReference type="InterPro" id="IPR050313">
    <property type="entry name" value="Carb_Metab_HTH_regulators"/>
</dbReference>
<evidence type="ECO:0000313" key="6">
    <source>
        <dbReference type="Proteomes" id="UP000326852"/>
    </source>
</evidence>
<dbReference type="PANTHER" id="PTHR30363">
    <property type="entry name" value="HTH-TYPE TRANSCRIPTIONAL REGULATOR SRLR-RELATED"/>
    <property type="match status" value="1"/>
</dbReference>
<dbReference type="InterPro" id="IPR018356">
    <property type="entry name" value="Tscrpt_reg_HTH_DeoR_CS"/>
</dbReference>
<dbReference type="InterPro" id="IPR036390">
    <property type="entry name" value="WH_DNA-bd_sf"/>
</dbReference>
<name>A0A5N6MEE2_9MICC</name>
<keyword evidence="2" id="KW-0238">DNA-binding</keyword>
<accession>A0A5N6MEE2</accession>
<dbReference type="GO" id="GO:0003677">
    <property type="term" value="F:DNA binding"/>
    <property type="evidence" value="ECO:0007669"/>
    <property type="project" value="UniProtKB-KW"/>
</dbReference>
<evidence type="ECO:0000313" key="5">
    <source>
        <dbReference type="EMBL" id="KAD3455990.1"/>
    </source>
</evidence>
<dbReference type="EMBL" id="VTFX01000006">
    <property type="protein sequence ID" value="KAD3455990.1"/>
    <property type="molecule type" value="Genomic_DNA"/>
</dbReference>
<keyword evidence="6" id="KW-1185">Reference proteome</keyword>
<keyword evidence="1" id="KW-0805">Transcription regulation</keyword>
<dbReference type="InterPro" id="IPR001034">
    <property type="entry name" value="DeoR_HTH"/>
</dbReference>
<dbReference type="GO" id="GO:0003700">
    <property type="term" value="F:DNA-binding transcription factor activity"/>
    <property type="evidence" value="ECO:0007669"/>
    <property type="project" value="InterPro"/>
</dbReference>
<protein>
    <submittedName>
        <fullName evidence="5">DeoR family transcriptional regulator</fullName>
    </submittedName>
</protein>
<dbReference type="InterPro" id="IPR014036">
    <property type="entry name" value="DeoR-like_C"/>
</dbReference>
<proteinExistence type="predicted"/>
<evidence type="ECO:0000256" key="1">
    <source>
        <dbReference type="ARBA" id="ARBA00023015"/>
    </source>
</evidence>
<comment type="caution">
    <text evidence="5">The sequence shown here is derived from an EMBL/GenBank/DDBJ whole genome shotgun (WGS) entry which is preliminary data.</text>
</comment>
<dbReference type="PROSITE" id="PS00894">
    <property type="entry name" value="HTH_DEOR_1"/>
    <property type="match status" value="1"/>
</dbReference>
<dbReference type="PROSITE" id="PS51000">
    <property type="entry name" value="HTH_DEOR_2"/>
    <property type="match status" value="1"/>
</dbReference>
<dbReference type="Gene3D" id="3.40.50.1360">
    <property type="match status" value="1"/>
</dbReference>
<evidence type="ECO:0000256" key="2">
    <source>
        <dbReference type="ARBA" id="ARBA00023125"/>
    </source>
</evidence>
<dbReference type="SUPFAM" id="SSF100950">
    <property type="entry name" value="NagB/RpiA/CoA transferase-like"/>
    <property type="match status" value="1"/>
</dbReference>
<dbReference type="InterPro" id="IPR037171">
    <property type="entry name" value="NagB/RpiA_transferase-like"/>
</dbReference>
<feature type="domain" description="HTH deoR-type" evidence="4">
    <location>
        <begin position="46"/>
        <end position="101"/>
    </location>
</feature>
<dbReference type="PANTHER" id="PTHR30363:SF44">
    <property type="entry name" value="AGA OPERON TRANSCRIPTIONAL REPRESSOR-RELATED"/>
    <property type="match status" value="1"/>
</dbReference>
<dbReference type="Proteomes" id="UP000326852">
    <property type="component" value="Unassembled WGS sequence"/>
</dbReference>
<reference evidence="5 6" key="1">
    <citation type="submission" date="2019-08" db="EMBL/GenBank/DDBJ databases">
        <title>Arthrobacter sp. nov., isolated from plateau pika and Tibetan wild ass.</title>
        <authorList>
            <person name="Ge Y."/>
        </authorList>
    </citation>
    <scope>NUCLEOTIDE SEQUENCE [LARGE SCALE GENOMIC DNA]</scope>
    <source>
        <strain evidence="5 6">785</strain>
    </source>
</reference>
<organism evidence="5 6">
    <name type="scientific">Arthrobacter yangruifuii</name>
    <dbReference type="NCBI Taxonomy" id="2606616"/>
    <lineage>
        <taxon>Bacteria</taxon>
        <taxon>Bacillati</taxon>
        <taxon>Actinomycetota</taxon>
        <taxon>Actinomycetes</taxon>
        <taxon>Micrococcales</taxon>
        <taxon>Micrococcaceae</taxon>
        <taxon>Arthrobacter</taxon>
    </lineage>
</organism>
<dbReference type="RefSeq" id="WP_152273187.1">
    <property type="nucleotide sequence ID" value="NZ_VTFX01000006.1"/>
</dbReference>
<sequence length="298" mass="31986">MNKTECIAQYLEARSTKVNKKIVHKETHPVARPLPEIHPHAVSRKRLERMRQILSVLHTEQSASLEALVARLGSSKATLRRDLAELEDQGLLVRTHGGARAKDFSAEIPVRLRDSQARDAKILIARTAARMIPAGPHALAVSGGTTTREVVRALHYRSDLTVITNALTIAAECASNPRFDVIVTGGKIRSSSLEAVGPLSEETFRSMNIGTAVLGTDGISAEGGVTTHDDTEARTNNAMVQAARRVVVVADGSKIGEITLAKMADLTQINDLVTDATADPQALARIARAGVEIHVVTP</sequence>
<dbReference type="InterPro" id="IPR036388">
    <property type="entry name" value="WH-like_DNA-bd_sf"/>
</dbReference>
<gene>
    <name evidence="5" type="ORF">GD627_14865</name>
</gene>